<name>A0A4S8YB84_AURPU</name>
<evidence type="ECO:0000313" key="3">
    <source>
        <dbReference type="Proteomes" id="UP000310687"/>
    </source>
</evidence>
<dbReference type="InterPro" id="IPR036047">
    <property type="entry name" value="F-box-like_dom_sf"/>
</dbReference>
<dbReference type="AlphaFoldDB" id="A0A4S8YB84"/>
<dbReference type="Proteomes" id="UP000310687">
    <property type="component" value="Unassembled WGS sequence"/>
</dbReference>
<reference evidence="2 3" key="1">
    <citation type="submission" date="2018-10" db="EMBL/GenBank/DDBJ databases">
        <title>Fifty Aureobasidium pullulans genomes reveal a recombining polyextremotolerant generalist.</title>
        <authorList>
            <person name="Gostincar C."/>
            <person name="Turk M."/>
            <person name="Zajc J."/>
            <person name="Gunde-Cimerman N."/>
        </authorList>
    </citation>
    <scope>NUCLEOTIDE SEQUENCE [LARGE SCALE GENOMIC DNA]</scope>
    <source>
        <strain evidence="2 3">EXF-11013</strain>
    </source>
</reference>
<organism evidence="2 3">
    <name type="scientific">Aureobasidium pullulans</name>
    <name type="common">Black yeast</name>
    <name type="synonym">Pullularia pullulans</name>
    <dbReference type="NCBI Taxonomy" id="5580"/>
    <lineage>
        <taxon>Eukaryota</taxon>
        <taxon>Fungi</taxon>
        <taxon>Dikarya</taxon>
        <taxon>Ascomycota</taxon>
        <taxon>Pezizomycotina</taxon>
        <taxon>Dothideomycetes</taxon>
        <taxon>Dothideomycetidae</taxon>
        <taxon>Dothideales</taxon>
        <taxon>Saccotheciaceae</taxon>
        <taxon>Aureobasidium</taxon>
    </lineage>
</organism>
<feature type="region of interest" description="Disordered" evidence="1">
    <location>
        <begin position="83"/>
        <end position="102"/>
    </location>
</feature>
<dbReference type="SUPFAM" id="SSF81383">
    <property type="entry name" value="F-box domain"/>
    <property type="match status" value="1"/>
</dbReference>
<evidence type="ECO:0000256" key="1">
    <source>
        <dbReference type="SAM" id="MobiDB-lite"/>
    </source>
</evidence>
<sequence length="510" mass="56490">MASDSKMSDAAVPSAAILEKTLRDIVRTAEVNPITINSARATAEERLGLDAGFFKNSAEWSTKSKHITEDEFKEPSQILSSPASHLHTANQQPSTSTMASHAPSDIITTLPSEVLGIIVHHCDDGDLGKLRLSCKTLGTAADQPFGRRCLAERRFVFAEYSMQGLVDLTVHPVFSPCVRSLSFGICRLEMPKYGSASTDASRQKLSELIDKNNDFVHSGTHMLMLVQALQNLKAHGNLQVSLGIFDDTNKDYYGGPFYKGYGYDAAYATFSPRSCEGRNALVAVINATVMSNYLPVGLQIKTTADADMLPELLEDPVVYEYLTTSSGSLNPKMDICIDTRKGGDECYLYVATKASRLEVVNHSLEDWGNKWTLSEESAYGRFYHALKQTAMISVIIKDSYTSMPGFSDSLRGWESSLRHLILSNLQVYDRLDGNHELTSALAFFRYIRDNLILNILEMEQVSIETETGTEEIPVLQETISWSGRDEIREGLDSIIAYLVAMIQSDADEEH</sequence>
<protein>
    <submittedName>
        <fullName evidence="2">Uncharacterized protein</fullName>
    </submittedName>
</protein>
<evidence type="ECO:0000313" key="2">
    <source>
        <dbReference type="EMBL" id="THW49078.1"/>
    </source>
</evidence>
<accession>A0A4S8YB84</accession>
<dbReference type="EMBL" id="QZAL01000015">
    <property type="protein sequence ID" value="THW49078.1"/>
    <property type="molecule type" value="Genomic_DNA"/>
</dbReference>
<comment type="caution">
    <text evidence="2">The sequence shown here is derived from an EMBL/GenBank/DDBJ whole genome shotgun (WGS) entry which is preliminary data.</text>
</comment>
<gene>
    <name evidence="2" type="ORF">D6D22_01858</name>
</gene>
<proteinExistence type="predicted"/>
<feature type="compositionally biased region" description="Polar residues" evidence="1">
    <location>
        <begin position="83"/>
        <end position="99"/>
    </location>
</feature>